<comment type="caution">
    <text evidence="1">The sequence shown here is derived from an EMBL/GenBank/DDBJ whole genome shotgun (WGS) entry which is preliminary data.</text>
</comment>
<gene>
    <name evidence="1" type="ORF">D6C84_05122</name>
</gene>
<dbReference type="Proteomes" id="UP000310039">
    <property type="component" value="Unassembled WGS sequence"/>
</dbReference>
<reference evidence="1 2" key="1">
    <citation type="submission" date="2018-10" db="EMBL/GenBank/DDBJ databases">
        <title>Fifty Aureobasidium pullulans genomes reveal a recombining polyextremotolerant generalist.</title>
        <authorList>
            <person name="Gostincar C."/>
            <person name="Turk M."/>
            <person name="Zajc J."/>
            <person name="Gunde-Cimerman N."/>
        </authorList>
    </citation>
    <scope>NUCLEOTIDE SEQUENCE [LARGE SCALE GENOMIC DNA]</scope>
    <source>
        <strain evidence="1 2">EXF-3403</strain>
    </source>
</reference>
<dbReference type="EMBL" id="QZBT01000063">
    <property type="protein sequence ID" value="THZ83243.1"/>
    <property type="molecule type" value="Genomic_DNA"/>
</dbReference>
<evidence type="ECO:0000313" key="2">
    <source>
        <dbReference type="Proteomes" id="UP000310039"/>
    </source>
</evidence>
<organism evidence="1 2">
    <name type="scientific">Aureobasidium pullulans</name>
    <name type="common">Black yeast</name>
    <name type="synonym">Pullularia pullulans</name>
    <dbReference type="NCBI Taxonomy" id="5580"/>
    <lineage>
        <taxon>Eukaryota</taxon>
        <taxon>Fungi</taxon>
        <taxon>Dikarya</taxon>
        <taxon>Ascomycota</taxon>
        <taxon>Pezizomycotina</taxon>
        <taxon>Dothideomycetes</taxon>
        <taxon>Dothideomycetidae</taxon>
        <taxon>Dothideales</taxon>
        <taxon>Saccotheciaceae</taxon>
        <taxon>Aureobasidium</taxon>
    </lineage>
</organism>
<dbReference type="AlphaFoldDB" id="A0A4S9XXR1"/>
<evidence type="ECO:0000313" key="1">
    <source>
        <dbReference type="EMBL" id="THZ83243.1"/>
    </source>
</evidence>
<protein>
    <submittedName>
        <fullName evidence="1">Uncharacterized protein</fullName>
    </submittedName>
</protein>
<sequence>MPEPNVNDPIEDQDNKYPASTTTISDAALLRLITIDEEFTQEHATQAVSEIKILWRDLRKTDFAAYEIYDMAQVLRQGKVLLEYRLLRAFLVAWKVLDVNFPSLDSTGQAELIRDMVLCQLSPVKEQTTPVVDNEITTPARKKTDAGVNKEAHSSILSAKTQTLSPGSPFKLLFKTQKKWARQRQLKALISQAKKPEKRKREIEDEDGCIDTVDEELSEGVQMEPTPVSIPEKKALIRQKLERKRKLEALASKSKRRRFQ</sequence>
<accession>A0A4S9XXR1</accession>
<name>A0A4S9XXR1_AURPU</name>
<proteinExistence type="predicted"/>